<sequence>MMPTARVFSLMVVAASVLASAQVAADDTHTRALDTSIPASSMSAPSGNDGSPAKSSTDDLSSRIDQLEANRAAAGQQPKSPISLGVSGWVSQQVTITHQ</sequence>
<dbReference type="STRING" id="670307.HYPDE_24573"/>
<dbReference type="HOGENOM" id="CLU_2316481_0_0_5"/>
<name>N0B971_9HYPH</name>
<feature type="chain" id="PRO_5004105937" description="Secreted protein" evidence="2">
    <location>
        <begin position="26"/>
        <end position="99"/>
    </location>
</feature>
<protein>
    <recommendedName>
        <fullName evidence="5">Secreted protein</fullName>
    </recommendedName>
</protein>
<dbReference type="EMBL" id="CP005587">
    <property type="protein sequence ID" value="AGK56600.1"/>
    <property type="molecule type" value="Genomic_DNA"/>
</dbReference>
<reference evidence="3 4" key="1">
    <citation type="journal article" date="2013" name="Genome Announc.">
        <title>Genome sequences for three denitrifying bacterial strains isolated from a uranium- and nitrate-contaminated subsurface environment.</title>
        <authorList>
            <person name="Venkatramanan R."/>
            <person name="Prakash O."/>
            <person name="Woyke T."/>
            <person name="Chain P."/>
            <person name="Goodwin L.A."/>
            <person name="Watson D."/>
            <person name="Brooks S."/>
            <person name="Kostka J.E."/>
            <person name="Green S.J."/>
        </authorList>
    </citation>
    <scope>NUCLEOTIDE SEQUENCE [LARGE SCALE GENOMIC DNA]</scope>
    <source>
        <strain evidence="3 4">1NES1</strain>
    </source>
</reference>
<evidence type="ECO:0000256" key="2">
    <source>
        <dbReference type="SAM" id="SignalP"/>
    </source>
</evidence>
<feature type="signal peptide" evidence="2">
    <location>
        <begin position="1"/>
        <end position="25"/>
    </location>
</feature>
<evidence type="ECO:0000313" key="3">
    <source>
        <dbReference type="EMBL" id="AGK56600.1"/>
    </source>
</evidence>
<keyword evidence="4" id="KW-1185">Reference proteome</keyword>
<keyword evidence="2" id="KW-0732">Signal</keyword>
<feature type="compositionally biased region" description="Basic and acidic residues" evidence="1">
    <location>
        <begin position="56"/>
        <end position="68"/>
    </location>
</feature>
<evidence type="ECO:0008006" key="5">
    <source>
        <dbReference type="Google" id="ProtNLM"/>
    </source>
</evidence>
<dbReference type="Proteomes" id="UP000005952">
    <property type="component" value="Chromosome"/>
</dbReference>
<feature type="region of interest" description="Disordered" evidence="1">
    <location>
        <begin position="34"/>
        <end position="84"/>
    </location>
</feature>
<evidence type="ECO:0000256" key="1">
    <source>
        <dbReference type="SAM" id="MobiDB-lite"/>
    </source>
</evidence>
<accession>N0B971</accession>
<organism evidence="3 4">
    <name type="scientific">Hyphomicrobium denitrificans 1NES1</name>
    <dbReference type="NCBI Taxonomy" id="670307"/>
    <lineage>
        <taxon>Bacteria</taxon>
        <taxon>Pseudomonadati</taxon>
        <taxon>Pseudomonadota</taxon>
        <taxon>Alphaproteobacteria</taxon>
        <taxon>Hyphomicrobiales</taxon>
        <taxon>Hyphomicrobiaceae</taxon>
        <taxon>Hyphomicrobium</taxon>
    </lineage>
</organism>
<dbReference type="OrthoDB" id="9850472at2"/>
<gene>
    <name evidence="3" type="ORF">HYPDE_24573</name>
</gene>
<feature type="compositionally biased region" description="Polar residues" evidence="1">
    <location>
        <begin position="37"/>
        <end position="55"/>
    </location>
</feature>
<proteinExistence type="predicted"/>
<dbReference type="KEGG" id="hdt:HYPDE_24573"/>
<dbReference type="AlphaFoldDB" id="N0B971"/>
<evidence type="ECO:0000313" key="4">
    <source>
        <dbReference type="Proteomes" id="UP000005952"/>
    </source>
</evidence>
<dbReference type="RefSeq" id="WP_015596637.1">
    <property type="nucleotide sequence ID" value="NC_021172.1"/>
</dbReference>